<name>A0A645B0M9_9ZZZZ</name>
<dbReference type="GO" id="GO:0003985">
    <property type="term" value="F:acetyl-CoA C-acetyltransferase activity"/>
    <property type="evidence" value="ECO:0007669"/>
    <property type="project" value="UniProtKB-EC"/>
</dbReference>
<evidence type="ECO:0000256" key="3">
    <source>
        <dbReference type="ARBA" id="ARBA00023315"/>
    </source>
</evidence>
<dbReference type="InterPro" id="IPR020610">
    <property type="entry name" value="Thiolase_AS"/>
</dbReference>
<keyword evidence="2 5" id="KW-0808">Transferase</keyword>
<evidence type="ECO:0000256" key="2">
    <source>
        <dbReference type="ARBA" id="ARBA00022679"/>
    </source>
</evidence>
<dbReference type="EC" id="2.3.1.9" evidence="5"/>
<dbReference type="AlphaFoldDB" id="A0A645B0M9"/>
<feature type="domain" description="Thiolase C-terminal" evidence="4">
    <location>
        <begin position="1"/>
        <end position="86"/>
    </location>
</feature>
<dbReference type="EMBL" id="VSSQ01015893">
    <property type="protein sequence ID" value="MPM56713.1"/>
    <property type="molecule type" value="Genomic_DNA"/>
</dbReference>
<gene>
    <name evidence="5" type="primary">thlA_22</name>
    <name evidence="5" type="ORF">SDC9_103527</name>
</gene>
<protein>
    <submittedName>
        <fullName evidence="5">Acetyl-CoA acetyltransferase</fullName>
        <ecNumber evidence="5">2.3.1.9</ecNumber>
    </submittedName>
</protein>
<dbReference type="Gene3D" id="3.40.47.10">
    <property type="match status" value="1"/>
</dbReference>
<organism evidence="5">
    <name type="scientific">bioreactor metagenome</name>
    <dbReference type="NCBI Taxonomy" id="1076179"/>
    <lineage>
        <taxon>unclassified sequences</taxon>
        <taxon>metagenomes</taxon>
        <taxon>ecological metagenomes</taxon>
    </lineage>
</organism>
<reference evidence="5" key="1">
    <citation type="submission" date="2019-08" db="EMBL/GenBank/DDBJ databases">
        <authorList>
            <person name="Kucharzyk K."/>
            <person name="Murdoch R.W."/>
            <person name="Higgins S."/>
            <person name="Loffler F."/>
        </authorList>
    </citation>
    <scope>NUCLEOTIDE SEQUENCE</scope>
</reference>
<dbReference type="InterPro" id="IPR016039">
    <property type="entry name" value="Thiolase-like"/>
</dbReference>
<accession>A0A645B0M9</accession>
<dbReference type="InterPro" id="IPR020617">
    <property type="entry name" value="Thiolase_C"/>
</dbReference>
<evidence type="ECO:0000259" key="4">
    <source>
        <dbReference type="Pfam" id="PF02803"/>
    </source>
</evidence>
<keyword evidence="3 5" id="KW-0012">Acyltransferase</keyword>
<proteinExistence type="inferred from homology"/>
<dbReference type="Pfam" id="PF02803">
    <property type="entry name" value="Thiolase_C"/>
    <property type="match status" value="1"/>
</dbReference>
<sequence>MDLLELNEAFAAQSLGCLKELGMDMGTELYRRVNVNGGAIAHGHALSNSGTRILTTLIYELKRRKANYGLATLCIGGGQGMAVIVENCG</sequence>
<evidence type="ECO:0000313" key="5">
    <source>
        <dbReference type="EMBL" id="MPM56713.1"/>
    </source>
</evidence>
<dbReference type="PROSITE" id="PS00099">
    <property type="entry name" value="THIOLASE_3"/>
    <property type="match status" value="1"/>
</dbReference>
<evidence type="ECO:0000256" key="1">
    <source>
        <dbReference type="ARBA" id="ARBA00010982"/>
    </source>
</evidence>
<dbReference type="PANTHER" id="PTHR18919">
    <property type="entry name" value="ACETYL-COA C-ACYLTRANSFERASE"/>
    <property type="match status" value="1"/>
</dbReference>
<comment type="similarity">
    <text evidence="1">Belongs to the thiolase-like superfamily. Thiolase family.</text>
</comment>
<dbReference type="SUPFAM" id="SSF53901">
    <property type="entry name" value="Thiolase-like"/>
    <property type="match status" value="1"/>
</dbReference>
<comment type="caution">
    <text evidence="5">The sequence shown here is derived from an EMBL/GenBank/DDBJ whole genome shotgun (WGS) entry which is preliminary data.</text>
</comment>
<dbReference type="PANTHER" id="PTHR18919:SF107">
    <property type="entry name" value="ACETYL-COA ACETYLTRANSFERASE, CYTOSOLIC"/>
    <property type="match status" value="1"/>
</dbReference>